<feature type="chain" id="PRO_5005502669" evidence="15">
    <location>
        <begin position="21"/>
        <end position="261"/>
    </location>
</feature>
<feature type="domain" description="Peptidase M14" evidence="16">
    <location>
        <begin position="134"/>
        <end position="261"/>
    </location>
</feature>
<dbReference type="GO" id="GO:0005615">
    <property type="term" value="C:extracellular space"/>
    <property type="evidence" value="ECO:0007669"/>
    <property type="project" value="TreeGrafter"/>
</dbReference>
<evidence type="ECO:0000313" key="18">
    <source>
        <dbReference type="Proteomes" id="UP000044841"/>
    </source>
</evidence>
<keyword evidence="4 17" id="KW-0121">Carboxypeptidase</keyword>
<dbReference type="PROSITE" id="PS00132">
    <property type="entry name" value="CARBOXYPEPT_ZN_1"/>
    <property type="match status" value="1"/>
</dbReference>
<dbReference type="Pfam" id="PF00246">
    <property type="entry name" value="Peptidase_M14"/>
    <property type="match status" value="1"/>
</dbReference>
<evidence type="ECO:0000256" key="5">
    <source>
        <dbReference type="ARBA" id="ARBA00022670"/>
    </source>
</evidence>
<dbReference type="InterPro" id="IPR000834">
    <property type="entry name" value="Peptidase_M14"/>
</dbReference>
<dbReference type="InterPro" id="IPR057246">
    <property type="entry name" value="CARBOXYPEPT_ZN_1"/>
</dbReference>
<evidence type="ECO:0000256" key="3">
    <source>
        <dbReference type="ARBA" id="ARBA00005988"/>
    </source>
</evidence>
<evidence type="ECO:0000256" key="13">
    <source>
        <dbReference type="ARBA" id="ARBA00023157"/>
    </source>
</evidence>
<evidence type="ECO:0000256" key="7">
    <source>
        <dbReference type="ARBA" id="ARBA00022729"/>
    </source>
</evidence>
<accession>A0A0K6FX76</accession>
<reference evidence="17 18" key="1">
    <citation type="submission" date="2015-07" db="EMBL/GenBank/DDBJ databases">
        <authorList>
            <person name="Noorani M."/>
        </authorList>
    </citation>
    <scope>NUCLEOTIDE SEQUENCE [LARGE SCALE GENOMIC DNA]</scope>
    <source>
        <strain evidence="17">BBA 69670</strain>
    </source>
</reference>
<evidence type="ECO:0000256" key="14">
    <source>
        <dbReference type="PROSITE-ProRule" id="PRU01379"/>
    </source>
</evidence>
<dbReference type="SUPFAM" id="SSF53187">
    <property type="entry name" value="Zn-dependent exopeptidases"/>
    <property type="match status" value="1"/>
</dbReference>
<protein>
    <submittedName>
        <fullName evidence="17">Metallocarboxypeptidase A-like protein MCYG_01475</fullName>
    </submittedName>
</protein>
<evidence type="ECO:0000256" key="2">
    <source>
        <dbReference type="ARBA" id="ARBA00003091"/>
    </source>
</evidence>
<evidence type="ECO:0000256" key="10">
    <source>
        <dbReference type="ARBA" id="ARBA00023026"/>
    </source>
</evidence>
<keyword evidence="10" id="KW-0843">Virulence</keyword>
<evidence type="ECO:0000256" key="4">
    <source>
        <dbReference type="ARBA" id="ARBA00022645"/>
    </source>
</evidence>
<dbReference type="Pfam" id="PF02244">
    <property type="entry name" value="Propep_M14"/>
    <property type="match status" value="1"/>
</dbReference>
<dbReference type="PANTHER" id="PTHR11705:SF143">
    <property type="entry name" value="SLL0236 PROTEIN"/>
    <property type="match status" value="1"/>
</dbReference>
<comment type="cofactor">
    <cofactor evidence="1">
        <name>Zn(2+)</name>
        <dbReference type="ChEBI" id="CHEBI:29105"/>
    </cofactor>
</comment>
<keyword evidence="8" id="KW-0378">Hydrolase</keyword>
<dbReference type="EMBL" id="CYGV01001187">
    <property type="protein sequence ID" value="CUA70592.1"/>
    <property type="molecule type" value="Genomic_DNA"/>
</dbReference>
<dbReference type="SMART" id="SM00631">
    <property type="entry name" value="Zn_pept"/>
    <property type="match status" value="1"/>
</dbReference>
<keyword evidence="9" id="KW-0862">Zinc</keyword>
<keyword evidence="7 15" id="KW-0732">Signal</keyword>
<evidence type="ECO:0000256" key="8">
    <source>
        <dbReference type="ARBA" id="ARBA00022801"/>
    </source>
</evidence>
<dbReference type="GO" id="GO:0006508">
    <property type="term" value="P:proteolysis"/>
    <property type="evidence" value="ECO:0007669"/>
    <property type="project" value="UniProtKB-KW"/>
</dbReference>
<sequence>MYFLSAAVCVATALTTLTLAAPAQYTDQYAGTKILRVPTGSQEQTDKIANLINTLGVPTWTSARVPYSHVDVQVSKDRLDSFHKALKQVSPDLDSRLVTMHDDLAVSIAKEAEGMTAPFRDSFAGLANDAWFNSYHTYADHLTFLSDLASTFPNNAKVVTSGTSYEGRTITGINIFGSSGSGNKPAVIFHGTVHAREWIGTMVTEQIAYSLLSNYTTSSTIKSYVDKYDFYIFPIVNPDVDRSSLAQKSPTSAIWFNLLRT</sequence>
<organism evidence="17 18">
    <name type="scientific">Rhizoctonia solani</name>
    <dbReference type="NCBI Taxonomy" id="456999"/>
    <lineage>
        <taxon>Eukaryota</taxon>
        <taxon>Fungi</taxon>
        <taxon>Dikarya</taxon>
        <taxon>Basidiomycota</taxon>
        <taxon>Agaricomycotina</taxon>
        <taxon>Agaricomycetes</taxon>
        <taxon>Cantharellales</taxon>
        <taxon>Ceratobasidiaceae</taxon>
        <taxon>Rhizoctonia</taxon>
    </lineage>
</organism>
<evidence type="ECO:0000256" key="12">
    <source>
        <dbReference type="ARBA" id="ARBA00023145"/>
    </source>
</evidence>
<evidence type="ECO:0000256" key="11">
    <source>
        <dbReference type="ARBA" id="ARBA00023049"/>
    </source>
</evidence>
<evidence type="ECO:0000256" key="15">
    <source>
        <dbReference type="SAM" id="SignalP"/>
    </source>
</evidence>
<comment type="similarity">
    <text evidence="3 14">Belongs to the peptidase M14 family.</text>
</comment>
<keyword evidence="6" id="KW-0479">Metal-binding</keyword>
<dbReference type="Gene3D" id="3.40.630.10">
    <property type="entry name" value="Zn peptidases"/>
    <property type="match status" value="1"/>
</dbReference>
<keyword evidence="13" id="KW-1015">Disulfide bond</keyword>
<evidence type="ECO:0000256" key="6">
    <source>
        <dbReference type="ARBA" id="ARBA00022723"/>
    </source>
</evidence>
<dbReference type="GO" id="GO:0008270">
    <property type="term" value="F:zinc ion binding"/>
    <property type="evidence" value="ECO:0007669"/>
    <property type="project" value="InterPro"/>
</dbReference>
<keyword evidence="5" id="KW-0645">Protease</keyword>
<keyword evidence="18" id="KW-1185">Reference proteome</keyword>
<name>A0A0K6FX76_9AGAM</name>
<keyword evidence="11" id="KW-0482">Metalloprotease</keyword>
<dbReference type="PANTHER" id="PTHR11705">
    <property type="entry name" value="PROTEASE FAMILY M14 CARBOXYPEPTIDASE A,B"/>
    <property type="match status" value="1"/>
</dbReference>
<proteinExistence type="inferred from homology"/>
<evidence type="ECO:0000259" key="16">
    <source>
        <dbReference type="PROSITE" id="PS52035"/>
    </source>
</evidence>
<evidence type="ECO:0000256" key="1">
    <source>
        <dbReference type="ARBA" id="ARBA00001947"/>
    </source>
</evidence>
<evidence type="ECO:0000313" key="17">
    <source>
        <dbReference type="EMBL" id="CUA70592.1"/>
    </source>
</evidence>
<dbReference type="InterPro" id="IPR036990">
    <property type="entry name" value="M14A-like_propep"/>
</dbReference>
<dbReference type="SUPFAM" id="SSF54897">
    <property type="entry name" value="Protease propeptides/inhibitors"/>
    <property type="match status" value="1"/>
</dbReference>
<dbReference type="Proteomes" id="UP000044841">
    <property type="component" value="Unassembled WGS sequence"/>
</dbReference>
<keyword evidence="12" id="KW-0865">Zymogen</keyword>
<dbReference type="InterPro" id="IPR003146">
    <property type="entry name" value="M14A_act_pep"/>
</dbReference>
<dbReference type="PROSITE" id="PS52035">
    <property type="entry name" value="PEPTIDASE_M14"/>
    <property type="match status" value="1"/>
</dbReference>
<dbReference type="AlphaFoldDB" id="A0A0K6FX76"/>
<dbReference type="Gene3D" id="3.30.70.340">
    <property type="entry name" value="Metallocarboxypeptidase-like"/>
    <property type="match status" value="1"/>
</dbReference>
<comment type="function">
    <text evidence="2">Extracellular metalloprotease that contributes to pathogenicity.</text>
</comment>
<comment type="caution">
    <text evidence="14">Lacks conserved residue(s) required for the propagation of feature annotation.</text>
</comment>
<gene>
    <name evidence="17" type="ORF">RSOLAG22IIIB_09011</name>
</gene>
<dbReference type="GO" id="GO:0004181">
    <property type="term" value="F:metallocarboxypeptidase activity"/>
    <property type="evidence" value="ECO:0007669"/>
    <property type="project" value="InterPro"/>
</dbReference>
<evidence type="ECO:0000256" key="9">
    <source>
        <dbReference type="ARBA" id="ARBA00022833"/>
    </source>
</evidence>
<feature type="signal peptide" evidence="15">
    <location>
        <begin position="1"/>
        <end position="20"/>
    </location>
</feature>